<gene>
    <name evidence="1" type="ORF">B1H18_12815</name>
</gene>
<keyword evidence="2" id="KW-1185">Reference proteome</keyword>
<reference evidence="1 2" key="1">
    <citation type="submission" date="2017-02" db="EMBL/GenBank/DDBJ databases">
        <title>Draft Genome Sequence of Streptomyces tsukubaensis F601, a Producer of the immunosuppressant tacrolimus FK506.</title>
        <authorList>
            <person name="Zong G."/>
            <person name="Zhong C."/>
            <person name="Fu J."/>
            <person name="Qin R."/>
            <person name="Cao G."/>
        </authorList>
    </citation>
    <scope>NUCLEOTIDE SEQUENCE [LARGE SCALE GENOMIC DNA]</scope>
    <source>
        <strain evidence="1 2">F601</strain>
    </source>
</reference>
<sequence length="88" mass="9410">MDNSEILQRTIGVLTVGLTTKAGEEGFAEQIDGLLTGLPCTRETVPTVMACLAASFTHLAHAHDRGDPRSALEIHRDLALLLSRGAKE</sequence>
<evidence type="ECO:0000313" key="1">
    <source>
        <dbReference type="EMBL" id="OON80054.1"/>
    </source>
</evidence>
<protein>
    <submittedName>
        <fullName evidence="1">Uncharacterized protein</fullName>
    </submittedName>
</protein>
<evidence type="ECO:0000313" key="2">
    <source>
        <dbReference type="Proteomes" id="UP000190539"/>
    </source>
</evidence>
<dbReference type="AlphaFoldDB" id="A0A1V4A9S7"/>
<dbReference type="EMBL" id="MVFC01000008">
    <property type="protein sequence ID" value="OON80054.1"/>
    <property type="molecule type" value="Genomic_DNA"/>
</dbReference>
<proteinExistence type="predicted"/>
<name>A0A1V4A9S7_9ACTN</name>
<accession>A0A1V4A9S7</accession>
<dbReference type="Proteomes" id="UP000190539">
    <property type="component" value="Unassembled WGS sequence"/>
</dbReference>
<dbReference type="RefSeq" id="WP_077967736.1">
    <property type="nucleotide sequence ID" value="NZ_CP045178.1"/>
</dbReference>
<organism evidence="1 2">
    <name type="scientific">Streptomyces tsukubensis</name>
    <dbReference type="NCBI Taxonomy" id="83656"/>
    <lineage>
        <taxon>Bacteria</taxon>
        <taxon>Bacillati</taxon>
        <taxon>Actinomycetota</taxon>
        <taxon>Actinomycetes</taxon>
        <taxon>Kitasatosporales</taxon>
        <taxon>Streptomycetaceae</taxon>
        <taxon>Streptomyces</taxon>
    </lineage>
</organism>
<comment type="caution">
    <text evidence="1">The sequence shown here is derived from an EMBL/GenBank/DDBJ whole genome shotgun (WGS) entry which is preliminary data.</text>
</comment>